<name>A0A803P7D7_CANSA</name>
<dbReference type="Proteomes" id="UP000596661">
    <property type="component" value="Chromosome 3"/>
</dbReference>
<accession>A0A803P7D7</accession>
<proteinExistence type="predicted"/>
<evidence type="ECO:0000313" key="1">
    <source>
        <dbReference type="EnsemblPlants" id="cds.evm.model.03.197"/>
    </source>
</evidence>
<organism evidence="1 2">
    <name type="scientific">Cannabis sativa</name>
    <name type="common">Hemp</name>
    <name type="synonym">Marijuana</name>
    <dbReference type="NCBI Taxonomy" id="3483"/>
    <lineage>
        <taxon>Eukaryota</taxon>
        <taxon>Viridiplantae</taxon>
        <taxon>Streptophyta</taxon>
        <taxon>Embryophyta</taxon>
        <taxon>Tracheophyta</taxon>
        <taxon>Spermatophyta</taxon>
        <taxon>Magnoliopsida</taxon>
        <taxon>eudicotyledons</taxon>
        <taxon>Gunneridae</taxon>
        <taxon>Pentapetalae</taxon>
        <taxon>rosids</taxon>
        <taxon>fabids</taxon>
        <taxon>Rosales</taxon>
        <taxon>Cannabaceae</taxon>
        <taxon>Cannabis</taxon>
    </lineage>
</organism>
<keyword evidence="2" id="KW-1185">Reference proteome</keyword>
<dbReference type="AlphaFoldDB" id="A0A803P7D7"/>
<reference evidence="1" key="2">
    <citation type="submission" date="2021-03" db="UniProtKB">
        <authorList>
            <consortium name="EnsemblPlants"/>
        </authorList>
    </citation>
    <scope>IDENTIFICATION</scope>
</reference>
<protein>
    <submittedName>
        <fullName evidence="1">Uncharacterized protein</fullName>
    </submittedName>
</protein>
<reference evidence="1" key="1">
    <citation type="submission" date="2018-11" db="EMBL/GenBank/DDBJ databases">
        <authorList>
            <person name="Grassa J C."/>
        </authorList>
    </citation>
    <scope>NUCLEOTIDE SEQUENCE [LARGE SCALE GENOMIC DNA]</scope>
</reference>
<dbReference type="EnsemblPlants" id="evm.model.03.197">
    <property type="protein sequence ID" value="cds.evm.model.03.197"/>
    <property type="gene ID" value="evm.TU.03.197"/>
</dbReference>
<dbReference type="EMBL" id="UZAU01000246">
    <property type="status" value="NOT_ANNOTATED_CDS"/>
    <property type="molecule type" value="Genomic_DNA"/>
</dbReference>
<dbReference type="Gramene" id="evm.model.03.197">
    <property type="protein sequence ID" value="cds.evm.model.03.197"/>
    <property type="gene ID" value="evm.TU.03.197"/>
</dbReference>
<sequence length="240" mass="26539">MLLFRLVPEARAIRNLLAPYIQVRVRARLRTLAGKRSNEPLGHPRAKVAQTTCGRDVVESSLPLPPSGPAPCGKPMIYEPLARREFMKLGFLHDNSWGSSRSLREQVKTLEAALQVKDQTISEMEALGLEDRSLISSLETMLGLLREHIGSMEVLFESCQGLDQVAGQLMEAVVGPHSNDPRKGCWLWLAKPTQGSFSWPTRLAQGRVWPAIPQLANVIGVLTGGRLHQSLEFSGSRCLK</sequence>
<evidence type="ECO:0000313" key="2">
    <source>
        <dbReference type="Proteomes" id="UP000596661"/>
    </source>
</evidence>